<evidence type="ECO:0000313" key="15">
    <source>
        <dbReference type="EMBL" id="MCW6510332.1"/>
    </source>
</evidence>
<reference evidence="15" key="1">
    <citation type="submission" date="2022-05" db="EMBL/GenBank/DDBJ databases">
        <authorList>
            <person name="Pankratov T."/>
        </authorList>
    </citation>
    <scope>NUCLEOTIDE SEQUENCE</scope>
    <source>
        <strain evidence="15">BP6-180914</strain>
    </source>
</reference>
<dbReference type="InterPro" id="IPR011054">
    <property type="entry name" value="Rudment_hybrid_motif"/>
</dbReference>
<dbReference type="HAMAP" id="MF_00138">
    <property type="entry name" value="GARS"/>
    <property type="match status" value="1"/>
</dbReference>
<evidence type="ECO:0000256" key="7">
    <source>
        <dbReference type="ARBA" id="ARBA00022755"/>
    </source>
</evidence>
<evidence type="ECO:0000256" key="11">
    <source>
        <dbReference type="ARBA" id="ARBA00042864"/>
    </source>
</evidence>
<dbReference type="SMART" id="SM01210">
    <property type="entry name" value="GARS_C"/>
    <property type="match status" value="1"/>
</dbReference>
<dbReference type="PANTHER" id="PTHR43472:SF1">
    <property type="entry name" value="PHOSPHORIBOSYLAMINE--GLYCINE LIGASE, CHLOROPLASTIC"/>
    <property type="match status" value="1"/>
</dbReference>
<dbReference type="Pfam" id="PF02843">
    <property type="entry name" value="GARS_C"/>
    <property type="match status" value="1"/>
</dbReference>
<dbReference type="PROSITE" id="PS50975">
    <property type="entry name" value="ATP_GRASP"/>
    <property type="match status" value="1"/>
</dbReference>
<comment type="cofactor">
    <cofactor evidence="1">
        <name>Mn(2+)</name>
        <dbReference type="ChEBI" id="CHEBI:29035"/>
    </cofactor>
</comment>
<comment type="caution">
    <text evidence="15">The sequence shown here is derived from an EMBL/GenBank/DDBJ whole genome shotgun (WGS) entry which is preliminary data.</text>
</comment>
<dbReference type="EMBL" id="JAMOIM010000014">
    <property type="protein sequence ID" value="MCW6510332.1"/>
    <property type="molecule type" value="Genomic_DNA"/>
</dbReference>
<dbReference type="RefSeq" id="WP_282586701.1">
    <property type="nucleotide sequence ID" value="NZ_JAMOIM010000014.1"/>
</dbReference>
<dbReference type="Gene3D" id="3.30.1490.20">
    <property type="entry name" value="ATP-grasp fold, A domain"/>
    <property type="match status" value="1"/>
</dbReference>
<dbReference type="Gene3D" id="3.90.600.10">
    <property type="entry name" value="Phosphoribosylglycinamide synthetase, C-terminal domain"/>
    <property type="match status" value="1"/>
</dbReference>
<dbReference type="Gene3D" id="3.30.470.20">
    <property type="entry name" value="ATP-grasp fold, B domain"/>
    <property type="match status" value="1"/>
</dbReference>
<dbReference type="PANTHER" id="PTHR43472">
    <property type="entry name" value="PHOSPHORIBOSYLAMINE--GLYCINE LIGASE"/>
    <property type="match status" value="1"/>
</dbReference>
<accession>A0AA41Z6U4</accession>
<dbReference type="FunFam" id="3.90.600.10:FF:000001">
    <property type="entry name" value="Trifunctional purine biosynthetic protein adenosine-3"/>
    <property type="match status" value="1"/>
</dbReference>
<dbReference type="SUPFAM" id="SSF52440">
    <property type="entry name" value="PreATP-grasp domain"/>
    <property type="match status" value="1"/>
</dbReference>
<evidence type="ECO:0000256" key="8">
    <source>
        <dbReference type="ARBA" id="ARBA00022840"/>
    </source>
</evidence>
<name>A0AA41Z6U4_9HYPH</name>
<comment type="similarity">
    <text evidence="9 12">Belongs to the GARS family.</text>
</comment>
<dbReference type="InterPro" id="IPR020562">
    <property type="entry name" value="PRibGlycinamide_synth_N"/>
</dbReference>
<evidence type="ECO:0000256" key="13">
    <source>
        <dbReference type="PROSITE-ProRule" id="PRU00409"/>
    </source>
</evidence>
<dbReference type="InterPro" id="IPR011761">
    <property type="entry name" value="ATP-grasp"/>
</dbReference>
<evidence type="ECO:0000256" key="12">
    <source>
        <dbReference type="HAMAP-Rule" id="MF_00138"/>
    </source>
</evidence>
<dbReference type="Gene3D" id="3.40.50.20">
    <property type="match status" value="1"/>
</dbReference>
<keyword evidence="8 13" id="KW-0067">ATP-binding</keyword>
<dbReference type="SUPFAM" id="SSF56059">
    <property type="entry name" value="Glutathione synthetase ATP-binding domain-like"/>
    <property type="match status" value="1"/>
</dbReference>
<dbReference type="Pfam" id="PF02844">
    <property type="entry name" value="GARS_N"/>
    <property type="match status" value="1"/>
</dbReference>
<dbReference type="SUPFAM" id="SSF51246">
    <property type="entry name" value="Rudiment single hybrid motif"/>
    <property type="match status" value="1"/>
</dbReference>
<dbReference type="InterPro" id="IPR020561">
    <property type="entry name" value="PRibGlycinamid_synth_ATP-grasp"/>
</dbReference>
<sequence>MNVLLLGSGGREHALAQALLASPGIRRLIIAPGNPGTAPLGDNVAVALDDHDGLLDLARREAVDLVVIGPEAPLVAGFADRCRAVGIAVFGPSAAAAQLEGSKSFTKDLCRDLDIPTAAYETFTAAAPAKAYARAGAFPVVIKADGLAAGKGVIIAADVTEAEATIDEIFGGRFGGAGARVVIEAFLEGEELSFFALCDGTRAVAFASAQDHKRVGDGDTGPNTGGMGAISPAPLMTLGLETAIMDRIIAPTLAGMAARGMPFQGVLFAGLMVGPDGAPKLIEYNVRFGDPEAEVMIPRLDQDLLPLLAACAHGTLPETPLRFRDEFALGVVLAARGYPDAPVTGTPIGGLSDAAAAAPDVTVFHAGTRQEGGTLVAAGGRVLVVTARGATARQAQARAYAAVDAIKWPGGFCRRDIGWRAVEREQTPGSGVC</sequence>
<keyword evidence="16" id="KW-1185">Reference proteome</keyword>
<comment type="catalytic activity">
    <reaction evidence="12">
        <text>5-phospho-beta-D-ribosylamine + glycine + ATP = N(1)-(5-phospho-beta-D-ribosyl)glycinamide + ADP + phosphate + H(+)</text>
        <dbReference type="Rhea" id="RHEA:17453"/>
        <dbReference type="ChEBI" id="CHEBI:15378"/>
        <dbReference type="ChEBI" id="CHEBI:30616"/>
        <dbReference type="ChEBI" id="CHEBI:43474"/>
        <dbReference type="ChEBI" id="CHEBI:57305"/>
        <dbReference type="ChEBI" id="CHEBI:58681"/>
        <dbReference type="ChEBI" id="CHEBI:143788"/>
        <dbReference type="ChEBI" id="CHEBI:456216"/>
        <dbReference type="EC" id="6.3.4.13"/>
    </reaction>
</comment>
<dbReference type="GO" id="GO:0005524">
    <property type="term" value="F:ATP binding"/>
    <property type="evidence" value="ECO:0007669"/>
    <property type="project" value="UniProtKB-UniRule"/>
</dbReference>
<dbReference type="InterPro" id="IPR016185">
    <property type="entry name" value="PreATP-grasp_dom_sf"/>
</dbReference>
<evidence type="ECO:0000259" key="14">
    <source>
        <dbReference type="PROSITE" id="PS50975"/>
    </source>
</evidence>
<dbReference type="SMART" id="SM01209">
    <property type="entry name" value="GARS_A"/>
    <property type="match status" value="1"/>
</dbReference>
<keyword evidence="5 12" id="KW-0436">Ligase</keyword>
<keyword evidence="7 12" id="KW-0658">Purine biosynthesis</keyword>
<evidence type="ECO:0000256" key="3">
    <source>
        <dbReference type="ARBA" id="ARBA00005174"/>
    </source>
</evidence>
<organism evidence="15 16">
    <name type="scientific">Lichenifustis flavocetrariae</name>
    <dbReference type="NCBI Taxonomy" id="2949735"/>
    <lineage>
        <taxon>Bacteria</taxon>
        <taxon>Pseudomonadati</taxon>
        <taxon>Pseudomonadota</taxon>
        <taxon>Alphaproteobacteria</taxon>
        <taxon>Hyphomicrobiales</taxon>
        <taxon>Lichenihabitantaceae</taxon>
        <taxon>Lichenifustis</taxon>
    </lineage>
</organism>
<evidence type="ECO:0000256" key="1">
    <source>
        <dbReference type="ARBA" id="ARBA00001936"/>
    </source>
</evidence>
<dbReference type="GO" id="GO:0004637">
    <property type="term" value="F:phosphoribosylamine-glycine ligase activity"/>
    <property type="evidence" value="ECO:0007669"/>
    <property type="project" value="UniProtKB-UniRule"/>
</dbReference>
<dbReference type="InterPro" id="IPR037123">
    <property type="entry name" value="PRibGlycinamide_synth_C_sf"/>
</dbReference>
<dbReference type="InterPro" id="IPR020560">
    <property type="entry name" value="PRibGlycinamide_synth_C-dom"/>
</dbReference>
<evidence type="ECO:0000256" key="6">
    <source>
        <dbReference type="ARBA" id="ARBA00022741"/>
    </source>
</evidence>
<gene>
    <name evidence="12 15" type="primary">purD</name>
    <name evidence="15" type="ORF">M8523_20140</name>
</gene>
<dbReference type="GO" id="GO:0006189">
    <property type="term" value="P:'de novo' IMP biosynthetic process"/>
    <property type="evidence" value="ECO:0007669"/>
    <property type="project" value="UniProtKB-UniRule"/>
</dbReference>
<dbReference type="AlphaFoldDB" id="A0AA41Z6U4"/>
<dbReference type="InterPro" id="IPR000115">
    <property type="entry name" value="PRibGlycinamide_synth"/>
</dbReference>
<protein>
    <recommendedName>
        <fullName evidence="4 12">Phosphoribosylamine--glycine ligase</fullName>
        <ecNumber evidence="4 12">6.3.4.13</ecNumber>
    </recommendedName>
    <alternativeName>
        <fullName evidence="12">GARS</fullName>
    </alternativeName>
    <alternativeName>
        <fullName evidence="11 12">Phosphoribosylglycinamide synthetase</fullName>
    </alternativeName>
    <alternativeName>
        <fullName evidence="10 12">glycinamide ribonucleotide synthetase</fullName>
    </alternativeName>
</protein>
<comment type="pathway">
    <text evidence="3 12">Purine metabolism; IMP biosynthesis via de novo pathway; N(1)-(5-phospho-D-ribosyl)glycinamide from 5-phospho-alpha-D-ribose 1-diphosphate: step 2/2.</text>
</comment>
<evidence type="ECO:0000256" key="4">
    <source>
        <dbReference type="ARBA" id="ARBA00013255"/>
    </source>
</evidence>
<evidence type="ECO:0000256" key="10">
    <source>
        <dbReference type="ARBA" id="ARBA00042242"/>
    </source>
</evidence>
<dbReference type="NCBIfam" id="TIGR00877">
    <property type="entry name" value="purD"/>
    <property type="match status" value="1"/>
</dbReference>
<dbReference type="EC" id="6.3.4.13" evidence="4 12"/>
<dbReference type="Pfam" id="PF01071">
    <property type="entry name" value="GARS_A"/>
    <property type="match status" value="1"/>
</dbReference>
<dbReference type="InterPro" id="IPR013815">
    <property type="entry name" value="ATP_grasp_subdomain_1"/>
</dbReference>
<dbReference type="InterPro" id="IPR020559">
    <property type="entry name" value="PRibGlycinamide_synth_CS"/>
</dbReference>
<proteinExistence type="inferred from homology"/>
<dbReference type="Proteomes" id="UP001165667">
    <property type="component" value="Unassembled WGS sequence"/>
</dbReference>
<evidence type="ECO:0000313" key="16">
    <source>
        <dbReference type="Proteomes" id="UP001165667"/>
    </source>
</evidence>
<dbReference type="GO" id="GO:0046872">
    <property type="term" value="F:metal ion binding"/>
    <property type="evidence" value="ECO:0007669"/>
    <property type="project" value="InterPro"/>
</dbReference>
<evidence type="ECO:0000256" key="9">
    <source>
        <dbReference type="ARBA" id="ARBA00038345"/>
    </source>
</evidence>
<dbReference type="PROSITE" id="PS00184">
    <property type="entry name" value="GARS"/>
    <property type="match status" value="1"/>
</dbReference>
<keyword evidence="6 13" id="KW-0547">Nucleotide-binding</keyword>
<feature type="domain" description="ATP-grasp" evidence="14">
    <location>
        <begin position="107"/>
        <end position="313"/>
    </location>
</feature>
<evidence type="ECO:0000256" key="2">
    <source>
        <dbReference type="ARBA" id="ARBA00001946"/>
    </source>
</evidence>
<dbReference type="GO" id="GO:0009113">
    <property type="term" value="P:purine nucleobase biosynthetic process"/>
    <property type="evidence" value="ECO:0007669"/>
    <property type="project" value="InterPro"/>
</dbReference>
<comment type="cofactor">
    <cofactor evidence="2">
        <name>Mg(2+)</name>
        <dbReference type="ChEBI" id="CHEBI:18420"/>
    </cofactor>
</comment>
<evidence type="ECO:0000256" key="5">
    <source>
        <dbReference type="ARBA" id="ARBA00022598"/>
    </source>
</evidence>